<feature type="non-terminal residue" evidence="1">
    <location>
        <position position="1"/>
    </location>
</feature>
<dbReference type="Proteomes" id="UP001215180">
    <property type="component" value="Unassembled WGS sequence"/>
</dbReference>
<dbReference type="Gene3D" id="1.20.58.90">
    <property type="match status" value="1"/>
</dbReference>
<organism evidence="1 2">
    <name type="scientific">Enterobacter cloacae</name>
    <dbReference type="NCBI Taxonomy" id="550"/>
    <lineage>
        <taxon>Bacteria</taxon>
        <taxon>Pseudomonadati</taxon>
        <taxon>Pseudomonadota</taxon>
        <taxon>Gammaproteobacteria</taxon>
        <taxon>Enterobacterales</taxon>
        <taxon>Enterobacteriaceae</taxon>
        <taxon>Enterobacter</taxon>
        <taxon>Enterobacter cloacae complex</taxon>
    </lineage>
</organism>
<dbReference type="AlphaFoldDB" id="A0AAW6NI00"/>
<reference evidence="1" key="1">
    <citation type="submission" date="2023-03" db="EMBL/GenBank/DDBJ databases">
        <title>A Study on Prevalence and Characterization of Enterobacter cloacae strains in China.</title>
        <authorList>
            <person name="Zheng Z."/>
        </authorList>
    </citation>
    <scope>NUCLEOTIDE SEQUENCE</scope>
    <source>
        <strain evidence="1">EC77</strain>
    </source>
</reference>
<sequence>RASSDLQLVPIRQLALFKQMQGVKDNKGLKDEEKTSKVSEIQAQLDDLDRLTAALGAMTSVNKAVQ</sequence>
<accession>A0AAW6NI00</accession>
<evidence type="ECO:0000313" key="1">
    <source>
        <dbReference type="EMBL" id="MDF3635955.1"/>
    </source>
</evidence>
<gene>
    <name evidence="1" type="ORF">P3S46_01820</name>
</gene>
<name>A0AAW6NI00_ENTCL</name>
<evidence type="ECO:0000313" key="2">
    <source>
        <dbReference type="Proteomes" id="UP001215180"/>
    </source>
</evidence>
<comment type="caution">
    <text evidence="1">The sequence shown here is derived from an EMBL/GenBank/DDBJ whole genome shotgun (WGS) entry which is preliminary data.</text>
</comment>
<protein>
    <submittedName>
        <fullName evidence="1">Phosphonate ABC transporter substrate-binding protein</fullName>
    </submittedName>
</protein>
<dbReference type="EMBL" id="JARJGR010000263">
    <property type="protein sequence ID" value="MDF3635955.1"/>
    <property type="molecule type" value="Genomic_DNA"/>
</dbReference>
<proteinExistence type="predicted"/>